<feature type="domain" description="Pesticidal crystal protein Cry1Aa" evidence="3">
    <location>
        <begin position="392"/>
        <end position="451"/>
    </location>
</feature>
<evidence type="ECO:0000259" key="3">
    <source>
        <dbReference type="Pfam" id="PF18449"/>
    </source>
</evidence>
<evidence type="ECO:0000256" key="1">
    <source>
        <dbReference type="SAM" id="Coils"/>
    </source>
</evidence>
<reference evidence="4 5" key="1">
    <citation type="submission" date="2019-03" db="EMBL/GenBank/DDBJ databases">
        <title>Genomic Encyclopedia of Type Strains, Phase III (KMG-III): the genomes of soil and plant-associated and newly described type strains.</title>
        <authorList>
            <person name="Whitman W."/>
        </authorList>
    </citation>
    <scope>NUCLEOTIDE SEQUENCE [LARGE SCALE GENOMIC DNA]</scope>
    <source>
        <strain evidence="4 5">CECT 7972</strain>
    </source>
</reference>
<feature type="domain" description="Pesticidal crystal protein Cry1Aa" evidence="3">
    <location>
        <begin position="652"/>
        <end position="713"/>
    </location>
</feature>
<dbReference type="AlphaFoldDB" id="A0A4R6ZE26"/>
<evidence type="ECO:0000256" key="2">
    <source>
        <dbReference type="SAM" id="SignalP"/>
    </source>
</evidence>
<feature type="coiled-coil region" evidence="1">
    <location>
        <begin position="681"/>
        <end position="717"/>
    </location>
</feature>
<keyword evidence="2" id="KW-0732">Signal</keyword>
<proteinExistence type="predicted"/>
<keyword evidence="1" id="KW-0175">Coiled coil</keyword>
<feature type="domain" description="Pesticidal crystal protein Cry1Aa" evidence="3">
    <location>
        <begin position="522"/>
        <end position="580"/>
    </location>
</feature>
<organism evidence="4 5">
    <name type="scientific">Listeria rocourtiae</name>
    <dbReference type="NCBI Taxonomy" id="647910"/>
    <lineage>
        <taxon>Bacteria</taxon>
        <taxon>Bacillati</taxon>
        <taxon>Bacillota</taxon>
        <taxon>Bacilli</taxon>
        <taxon>Bacillales</taxon>
        <taxon>Listeriaceae</taxon>
        <taxon>Listeria</taxon>
    </lineage>
</organism>
<feature type="domain" description="Pesticidal crystal protein Cry1Aa" evidence="3">
    <location>
        <begin position="583"/>
        <end position="644"/>
    </location>
</feature>
<feature type="signal peptide" evidence="2">
    <location>
        <begin position="1"/>
        <end position="32"/>
    </location>
</feature>
<dbReference type="STRING" id="1265846.PROCOU_05273"/>
<feature type="non-terminal residue" evidence="4">
    <location>
        <position position="898"/>
    </location>
</feature>
<feature type="domain" description="Pesticidal crystal protein Cry1Aa" evidence="3">
    <location>
        <begin position="331"/>
        <end position="386"/>
    </location>
</feature>
<accession>A0A4R6ZE26</accession>
<feature type="chain" id="PRO_5020558854" description="Pesticidal crystal protein Cry1Aa domain-containing protein" evidence="2">
    <location>
        <begin position="33"/>
        <end position="898"/>
    </location>
</feature>
<evidence type="ECO:0000313" key="4">
    <source>
        <dbReference type="EMBL" id="TDR50202.1"/>
    </source>
</evidence>
<name>A0A4R6ZE26_9LIST</name>
<feature type="coiled-coil region" evidence="1">
    <location>
        <begin position="612"/>
        <end position="648"/>
    </location>
</feature>
<dbReference type="Pfam" id="PF18449">
    <property type="entry name" value="Endotoxin_C2"/>
    <property type="match status" value="7"/>
</dbReference>
<comment type="caution">
    <text evidence="4">The sequence shown here is derived from an EMBL/GenBank/DDBJ whole genome shotgun (WGS) entry which is preliminary data.</text>
</comment>
<feature type="domain" description="Pesticidal crystal protein Cry1Aa" evidence="3">
    <location>
        <begin position="460"/>
        <end position="518"/>
    </location>
</feature>
<dbReference type="Proteomes" id="UP000295558">
    <property type="component" value="Unassembled WGS sequence"/>
</dbReference>
<gene>
    <name evidence="4" type="ORF">DFP96_1321</name>
</gene>
<evidence type="ECO:0000313" key="5">
    <source>
        <dbReference type="Proteomes" id="UP000295558"/>
    </source>
</evidence>
<protein>
    <recommendedName>
        <fullName evidence="3">Pesticidal crystal protein Cry1Aa domain-containing protein</fullName>
    </recommendedName>
</protein>
<sequence>MSKKKLLKKIVISSAAVSLVVPTLGIPTTTQASQVERTMDTFSTRAVDTTGFHFNFNNQGMIEGIKLDTSTLNDWLKRSKYNIRLAVNGSYHSSMENGTIYYAYFNGYEWSFPGKLIPRTSKIVLEYRGYSEGPLLKTVSLAHLTTQNDAYWGAMAQEEMGKLKASQTATVNEGYLNTARKHIANILTASKQAELLAMVATYQEKLDYDRLVLSESKALYADSSQRFLRDNLTQTELTQLLSKTDKVYGDGDRTNARMYISTAEKLLSAKTDINLLFTGTSKKALGSWVTQGHINEYRARVKLTEYPDVGKGEAEMLNGYLDQAQGLLYAEAEQAVKELFVNNNPANVIKDTVTLSTIDIAHKKVRALENTAKKAELQAYIDKAKAEWLAKTEAEQAVKELFVSNNPANAIKETVTQATIDAAQEKVNAVSDTAKKAELQAYIDKAQAEFDVKTEADAKTEAEQAVKELFVSNNPANGIKTTVTQATIDAAQAKVNAVKDTAKKAELQAYVNQAQAELSAKIAAEQAVKELFVGNNPANGIKTTLTQATIDAAQAKVNAVKDTAKKAELQAHIDKAQAELSAKTEAEQAVKELFVSNNPANTIKTTVTQATIDAAQAKVNTVKDTAKKAELQAHINKAQAEFDAKIEEANAKTEAEQAVKELFVSNNPANAIKTTVTQATIDAAQAKVNAVKDTAKKAELQAHINKAQAELDAKTEAAEIDKAHQFLANYLVNQLYQNDEPLTDAIKATTNRAAIDAAQAQIDGLLPSAVKTDLQNKLDRARELLNIRTAVEAGIQRAVKALFEDSNPANALKETVTQADIDAAQAKVYTVIDPATKAELQAYVDKAQAEFDAKKETEATDKGQQAIAGFLVNQLYQDNNPATDAIKATTTQATIDTA</sequence>
<feature type="domain" description="Pesticidal crystal protein Cry1Aa" evidence="3">
    <location>
        <begin position="796"/>
        <end position="853"/>
    </location>
</feature>
<feature type="coiled-coil region" evidence="1">
    <location>
        <begin position="550"/>
        <end position="586"/>
    </location>
</feature>
<dbReference type="RefSeq" id="WP_243832158.1">
    <property type="nucleotide sequence ID" value="NZ_SNZK01000032.1"/>
</dbReference>
<dbReference type="EMBL" id="SNZK01000032">
    <property type="protein sequence ID" value="TDR50202.1"/>
    <property type="molecule type" value="Genomic_DNA"/>
</dbReference>
<keyword evidence="5" id="KW-1185">Reference proteome</keyword>
<dbReference type="InterPro" id="IPR054544">
    <property type="entry name" value="Pest_crys_Cry1Aa_dom-IV"/>
</dbReference>